<dbReference type="SUPFAM" id="SSF48498">
    <property type="entry name" value="Tetracyclin repressor-like, C-terminal domain"/>
    <property type="match status" value="1"/>
</dbReference>
<dbReference type="AlphaFoldDB" id="A0AAV4KFW5"/>
<dbReference type="Gene3D" id="1.10.357.10">
    <property type="entry name" value="Tetracycline Repressor, domain 2"/>
    <property type="match status" value="1"/>
</dbReference>
<accession>A0AAV4KFW5</accession>
<dbReference type="InterPro" id="IPR041490">
    <property type="entry name" value="KstR2_TetR_C"/>
</dbReference>
<dbReference type="Pfam" id="PF00440">
    <property type="entry name" value="TetR_N"/>
    <property type="match status" value="1"/>
</dbReference>
<evidence type="ECO:0000313" key="5">
    <source>
        <dbReference type="Proteomes" id="UP000642014"/>
    </source>
</evidence>
<feature type="domain" description="HTH tetR-type" evidence="3">
    <location>
        <begin position="15"/>
        <end position="75"/>
    </location>
</feature>
<evidence type="ECO:0000256" key="1">
    <source>
        <dbReference type="ARBA" id="ARBA00023125"/>
    </source>
</evidence>
<dbReference type="GO" id="GO:0003700">
    <property type="term" value="F:DNA-binding transcription factor activity"/>
    <property type="evidence" value="ECO:0007669"/>
    <property type="project" value="TreeGrafter"/>
</dbReference>
<dbReference type="EMBL" id="BMSJ01000002">
    <property type="protein sequence ID" value="GGR11602.1"/>
    <property type="molecule type" value="Genomic_DNA"/>
</dbReference>
<sequence>MTETDAGVAWRAYSGSGLPPILRTALACFMEHGYHGTTIRTVASRAELSVPGLYYHYASKQALLVAIVSHAMEDLWRRSTAALEEAGDDVPRRLDLLVECLVLFHAYQRDLAFIAYSEIRSLTGEARTTYIAARDRQQRLMDRVIEDGVARGEFTTPYPRETARAIVTMCTGVSQWYRAGGEHSPQELAERYRVMTRMTTGAPTAARP</sequence>
<evidence type="ECO:0000256" key="2">
    <source>
        <dbReference type="PROSITE-ProRule" id="PRU00335"/>
    </source>
</evidence>
<dbReference type="SUPFAM" id="SSF46689">
    <property type="entry name" value="Homeodomain-like"/>
    <property type="match status" value="1"/>
</dbReference>
<dbReference type="PROSITE" id="PS50977">
    <property type="entry name" value="HTH_TETR_2"/>
    <property type="match status" value="1"/>
</dbReference>
<dbReference type="InterPro" id="IPR009057">
    <property type="entry name" value="Homeodomain-like_sf"/>
</dbReference>
<dbReference type="Pfam" id="PF17932">
    <property type="entry name" value="TetR_C_24"/>
    <property type="match status" value="1"/>
</dbReference>
<dbReference type="InterPro" id="IPR050109">
    <property type="entry name" value="HTH-type_TetR-like_transc_reg"/>
</dbReference>
<dbReference type="GeneID" id="95458408"/>
<feature type="DNA-binding region" description="H-T-H motif" evidence="2">
    <location>
        <begin position="38"/>
        <end position="57"/>
    </location>
</feature>
<reference evidence="4 5" key="1">
    <citation type="journal article" date="2014" name="Int. J. Syst. Evol. Microbiol.">
        <title>Complete genome sequence of Corynebacterium casei LMG S-19264T (=DSM 44701T), isolated from a smear-ripened cheese.</title>
        <authorList>
            <consortium name="US DOE Joint Genome Institute (JGI-PGF)"/>
            <person name="Walter F."/>
            <person name="Albersmeier A."/>
            <person name="Kalinowski J."/>
            <person name="Ruckert C."/>
        </authorList>
    </citation>
    <scope>NUCLEOTIDE SEQUENCE [LARGE SCALE GENOMIC DNA]</scope>
    <source>
        <strain evidence="4 5">JCM 4205</strain>
    </source>
</reference>
<proteinExistence type="predicted"/>
<dbReference type="InterPro" id="IPR036271">
    <property type="entry name" value="Tet_transcr_reg_TetR-rel_C_sf"/>
</dbReference>
<dbReference type="GO" id="GO:0000976">
    <property type="term" value="F:transcription cis-regulatory region binding"/>
    <property type="evidence" value="ECO:0007669"/>
    <property type="project" value="TreeGrafter"/>
</dbReference>
<dbReference type="Proteomes" id="UP000642014">
    <property type="component" value="Unassembled WGS sequence"/>
</dbReference>
<protein>
    <submittedName>
        <fullName evidence="4">TetR family transcriptional regulator</fullName>
    </submittedName>
</protein>
<evidence type="ECO:0000259" key="3">
    <source>
        <dbReference type="PROSITE" id="PS50977"/>
    </source>
</evidence>
<evidence type="ECO:0000313" key="4">
    <source>
        <dbReference type="EMBL" id="GGR11602.1"/>
    </source>
</evidence>
<dbReference type="InterPro" id="IPR001647">
    <property type="entry name" value="HTH_TetR"/>
</dbReference>
<comment type="caution">
    <text evidence="4">The sequence shown here is derived from an EMBL/GenBank/DDBJ whole genome shotgun (WGS) entry which is preliminary data.</text>
</comment>
<dbReference type="PRINTS" id="PR00455">
    <property type="entry name" value="HTHTETR"/>
</dbReference>
<keyword evidence="1 2" id="KW-0238">DNA-binding</keyword>
<organism evidence="4 5">
    <name type="scientific">Streptomyces cinereoruber</name>
    <dbReference type="NCBI Taxonomy" id="67260"/>
    <lineage>
        <taxon>Bacteria</taxon>
        <taxon>Bacillati</taxon>
        <taxon>Actinomycetota</taxon>
        <taxon>Actinomycetes</taxon>
        <taxon>Kitasatosporales</taxon>
        <taxon>Streptomycetaceae</taxon>
        <taxon>Streptomyces</taxon>
    </lineage>
</organism>
<dbReference type="RefSeq" id="WP_062760033.1">
    <property type="nucleotide sequence ID" value="NZ_BMSJ01000002.1"/>
</dbReference>
<dbReference type="PANTHER" id="PTHR30055">
    <property type="entry name" value="HTH-TYPE TRANSCRIPTIONAL REGULATOR RUTR"/>
    <property type="match status" value="1"/>
</dbReference>
<name>A0AAV4KFW5_9ACTN</name>
<gene>
    <name evidence="4" type="ORF">GCM10010497_11870</name>
</gene>
<dbReference type="PANTHER" id="PTHR30055:SF237">
    <property type="entry name" value="TRANSCRIPTIONAL REPRESSOR MCE3R"/>
    <property type="match status" value="1"/>
</dbReference>